<dbReference type="AlphaFoldDB" id="A0A921U1U8"/>
<evidence type="ECO:0000313" key="3">
    <source>
        <dbReference type="Proteomes" id="UP000807115"/>
    </source>
</evidence>
<evidence type="ECO:0000313" key="2">
    <source>
        <dbReference type="EMBL" id="KAG0515502.1"/>
    </source>
</evidence>
<protein>
    <submittedName>
        <fullName evidence="2">Uncharacterized protein</fullName>
    </submittedName>
</protein>
<reference evidence="2" key="1">
    <citation type="journal article" date="2019" name="BMC Genomics">
        <title>A new reference genome for Sorghum bicolor reveals high levels of sequence similarity between sweet and grain genotypes: implications for the genetics of sugar metabolism.</title>
        <authorList>
            <person name="Cooper E.A."/>
            <person name="Brenton Z.W."/>
            <person name="Flinn B.S."/>
            <person name="Jenkins J."/>
            <person name="Shu S."/>
            <person name="Flowers D."/>
            <person name="Luo F."/>
            <person name="Wang Y."/>
            <person name="Xia P."/>
            <person name="Barry K."/>
            <person name="Daum C."/>
            <person name="Lipzen A."/>
            <person name="Yoshinaga Y."/>
            <person name="Schmutz J."/>
            <person name="Saski C."/>
            <person name="Vermerris W."/>
            <person name="Kresovich S."/>
        </authorList>
    </citation>
    <scope>NUCLEOTIDE SEQUENCE</scope>
</reference>
<feature type="compositionally biased region" description="Polar residues" evidence="1">
    <location>
        <begin position="41"/>
        <end position="50"/>
    </location>
</feature>
<comment type="caution">
    <text evidence="2">The sequence shown here is derived from an EMBL/GenBank/DDBJ whole genome shotgun (WGS) entry which is preliminary data.</text>
</comment>
<gene>
    <name evidence="2" type="ORF">BDA96_10G284300</name>
</gene>
<reference evidence="2" key="2">
    <citation type="submission" date="2020-10" db="EMBL/GenBank/DDBJ databases">
        <authorList>
            <person name="Cooper E.A."/>
            <person name="Brenton Z.W."/>
            <person name="Flinn B.S."/>
            <person name="Jenkins J."/>
            <person name="Shu S."/>
            <person name="Flowers D."/>
            <person name="Luo F."/>
            <person name="Wang Y."/>
            <person name="Xia P."/>
            <person name="Barry K."/>
            <person name="Daum C."/>
            <person name="Lipzen A."/>
            <person name="Yoshinaga Y."/>
            <person name="Schmutz J."/>
            <person name="Saski C."/>
            <person name="Vermerris W."/>
            <person name="Kresovich S."/>
        </authorList>
    </citation>
    <scope>NUCLEOTIDE SEQUENCE</scope>
</reference>
<organism evidence="2 3">
    <name type="scientific">Sorghum bicolor</name>
    <name type="common">Sorghum</name>
    <name type="synonym">Sorghum vulgare</name>
    <dbReference type="NCBI Taxonomy" id="4558"/>
    <lineage>
        <taxon>Eukaryota</taxon>
        <taxon>Viridiplantae</taxon>
        <taxon>Streptophyta</taxon>
        <taxon>Embryophyta</taxon>
        <taxon>Tracheophyta</taxon>
        <taxon>Spermatophyta</taxon>
        <taxon>Magnoliopsida</taxon>
        <taxon>Liliopsida</taxon>
        <taxon>Poales</taxon>
        <taxon>Poaceae</taxon>
        <taxon>PACMAD clade</taxon>
        <taxon>Panicoideae</taxon>
        <taxon>Andropogonodae</taxon>
        <taxon>Andropogoneae</taxon>
        <taxon>Sorghinae</taxon>
        <taxon>Sorghum</taxon>
    </lineage>
</organism>
<dbReference type="Proteomes" id="UP000807115">
    <property type="component" value="Chromosome 10"/>
</dbReference>
<sequence>MQPCNFGRIYSLKTYVHVGSVLLAYRPQLLPRSVTRSQAIATTQPTSPTHEQGLEDGALGWW</sequence>
<dbReference type="EMBL" id="CM027689">
    <property type="protein sequence ID" value="KAG0515502.1"/>
    <property type="molecule type" value="Genomic_DNA"/>
</dbReference>
<name>A0A921U1U8_SORBI</name>
<evidence type="ECO:0000256" key="1">
    <source>
        <dbReference type="SAM" id="MobiDB-lite"/>
    </source>
</evidence>
<proteinExistence type="predicted"/>
<feature type="region of interest" description="Disordered" evidence="1">
    <location>
        <begin position="41"/>
        <end position="62"/>
    </location>
</feature>
<accession>A0A921U1U8</accession>